<dbReference type="AlphaFoldDB" id="A0AAN9GQ95"/>
<keyword evidence="1" id="KW-0732">Signal</keyword>
<comment type="caution">
    <text evidence="2">The sequence shown here is derived from an EMBL/GenBank/DDBJ whole genome shotgun (WGS) entry which is preliminary data.</text>
</comment>
<proteinExistence type="predicted"/>
<feature type="chain" id="PRO_5042996897" evidence="1">
    <location>
        <begin position="27"/>
        <end position="267"/>
    </location>
</feature>
<name>A0AAN9GQ95_9CAEN</name>
<feature type="signal peptide" evidence="1">
    <location>
        <begin position="1"/>
        <end position="26"/>
    </location>
</feature>
<dbReference type="Proteomes" id="UP001374579">
    <property type="component" value="Unassembled WGS sequence"/>
</dbReference>
<evidence type="ECO:0000313" key="2">
    <source>
        <dbReference type="EMBL" id="KAK7114890.1"/>
    </source>
</evidence>
<dbReference type="EMBL" id="JBAMIC010000001">
    <property type="protein sequence ID" value="KAK7114890.1"/>
    <property type="molecule type" value="Genomic_DNA"/>
</dbReference>
<sequence>MNLGTLCRSGPLAVFVFLTVFSSSDCLQCYNCPVTVNDDVHASNIDCLANGTETQCQPYQDRCYSYVEGESNVEKGCTRAENCIGNRICCQTDFCNAGYGADLKTGLGQPCERETSCVLDEGMICRREATQPSQLSRCLCSEGWFALGAVCLPQSGVGELCFEDSNCRLLNSFCQYLRCQCGEVFYANNTEGSCQLKLPILADCETDVECRARNSICQQQCVCRIGYLYDELSGHCSGSGCILRMTSQLWMTLFVSCLLAASYFHLL</sequence>
<keyword evidence="3" id="KW-1185">Reference proteome</keyword>
<evidence type="ECO:0000256" key="1">
    <source>
        <dbReference type="SAM" id="SignalP"/>
    </source>
</evidence>
<dbReference type="SUPFAM" id="SSF57302">
    <property type="entry name" value="Snake toxin-like"/>
    <property type="match status" value="1"/>
</dbReference>
<organism evidence="2 3">
    <name type="scientific">Littorina saxatilis</name>
    <dbReference type="NCBI Taxonomy" id="31220"/>
    <lineage>
        <taxon>Eukaryota</taxon>
        <taxon>Metazoa</taxon>
        <taxon>Spiralia</taxon>
        <taxon>Lophotrochozoa</taxon>
        <taxon>Mollusca</taxon>
        <taxon>Gastropoda</taxon>
        <taxon>Caenogastropoda</taxon>
        <taxon>Littorinimorpha</taxon>
        <taxon>Littorinoidea</taxon>
        <taxon>Littorinidae</taxon>
        <taxon>Littorina</taxon>
    </lineage>
</organism>
<protein>
    <submittedName>
        <fullName evidence="2">Uncharacterized protein</fullName>
    </submittedName>
</protein>
<gene>
    <name evidence="2" type="ORF">V1264_000871</name>
</gene>
<evidence type="ECO:0000313" key="3">
    <source>
        <dbReference type="Proteomes" id="UP001374579"/>
    </source>
</evidence>
<accession>A0AAN9GQ95</accession>
<reference evidence="2 3" key="1">
    <citation type="submission" date="2024-02" db="EMBL/GenBank/DDBJ databases">
        <title>Chromosome-scale genome assembly of the rough periwinkle Littorina saxatilis.</title>
        <authorList>
            <person name="De Jode A."/>
            <person name="Faria R."/>
            <person name="Formenti G."/>
            <person name="Sims Y."/>
            <person name="Smith T.P."/>
            <person name="Tracey A."/>
            <person name="Wood J.M.D."/>
            <person name="Zagrodzka Z.B."/>
            <person name="Johannesson K."/>
            <person name="Butlin R.K."/>
            <person name="Leder E.H."/>
        </authorList>
    </citation>
    <scope>NUCLEOTIDE SEQUENCE [LARGE SCALE GENOMIC DNA]</scope>
    <source>
        <strain evidence="2">Snail1</strain>
        <tissue evidence="2">Muscle</tissue>
    </source>
</reference>
<dbReference type="InterPro" id="IPR045860">
    <property type="entry name" value="Snake_toxin-like_sf"/>
</dbReference>